<evidence type="ECO:0000256" key="3">
    <source>
        <dbReference type="ARBA" id="ARBA00022840"/>
    </source>
</evidence>
<dbReference type="Pfam" id="PF18024">
    <property type="entry name" value="HTH_50"/>
    <property type="match status" value="1"/>
</dbReference>
<keyword evidence="12" id="KW-1185">Reference proteome</keyword>
<dbReference type="InterPro" id="IPR035895">
    <property type="entry name" value="HPr-like_sf"/>
</dbReference>
<dbReference type="PANTHER" id="PTHR32071">
    <property type="entry name" value="TRANSCRIPTIONAL REGULATORY PROTEIN"/>
    <property type="match status" value="1"/>
</dbReference>
<dbReference type="NCBIfam" id="TIGR00229">
    <property type="entry name" value="sensory_box"/>
    <property type="match status" value="1"/>
</dbReference>
<dbReference type="Gene3D" id="3.30.1340.10">
    <property type="entry name" value="HPr-like"/>
    <property type="match status" value="1"/>
</dbReference>
<dbReference type="InterPro" id="IPR009057">
    <property type="entry name" value="Homeodomain-like_sf"/>
</dbReference>
<evidence type="ECO:0000313" key="12">
    <source>
        <dbReference type="Proteomes" id="UP000216024"/>
    </source>
</evidence>
<dbReference type="InterPro" id="IPR030828">
    <property type="entry name" value="HTH_TyrR"/>
</dbReference>
<dbReference type="InterPro" id="IPR000032">
    <property type="entry name" value="HPr-like"/>
</dbReference>
<dbReference type="PROSITE" id="PS00675">
    <property type="entry name" value="SIGMA54_INTERACT_1"/>
    <property type="match status" value="1"/>
</dbReference>
<dbReference type="PROSITE" id="PS00676">
    <property type="entry name" value="SIGMA54_INTERACT_2"/>
    <property type="match status" value="1"/>
</dbReference>
<dbReference type="Gene3D" id="3.40.50.300">
    <property type="entry name" value="P-loop containing nucleotide triphosphate hydrolases"/>
    <property type="match status" value="1"/>
</dbReference>
<evidence type="ECO:0000256" key="7">
    <source>
        <dbReference type="ARBA" id="ARBA00029500"/>
    </source>
</evidence>
<dbReference type="InterPro" id="IPR058031">
    <property type="entry name" value="AAA_lid_NorR"/>
</dbReference>
<protein>
    <recommendedName>
        <fullName evidence="7">HTH-type transcriptional regulatory protein TyrR</fullName>
    </recommendedName>
</protein>
<evidence type="ECO:0000256" key="2">
    <source>
        <dbReference type="ARBA" id="ARBA00022797"/>
    </source>
</evidence>
<dbReference type="SUPFAM" id="SSF55785">
    <property type="entry name" value="PYP-like sensor domain (PAS domain)"/>
    <property type="match status" value="1"/>
</dbReference>
<dbReference type="AlphaFoldDB" id="A0A267MMJ6"/>
<keyword evidence="4" id="KW-0805">Transcription regulation</keyword>
<keyword evidence="1" id="KW-0547">Nucleotide-binding</keyword>
<feature type="domain" description="PAS" evidence="9">
    <location>
        <begin position="124"/>
        <end position="169"/>
    </location>
</feature>
<keyword evidence="2" id="KW-0058">Aromatic hydrocarbons catabolism</keyword>
<dbReference type="InterPro" id="IPR025943">
    <property type="entry name" value="Sigma_54_int_dom_ATP-bd_2"/>
</dbReference>
<keyword evidence="6" id="KW-0804">Transcription</keyword>
<evidence type="ECO:0000256" key="5">
    <source>
        <dbReference type="ARBA" id="ARBA00023125"/>
    </source>
</evidence>
<dbReference type="InterPro" id="IPR013767">
    <property type="entry name" value="PAS_fold"/>
</dbReference>
<dbReference type="Gene3D" id="3.30.450.20">
    <property type="entry name" value="PAS domain"/>
    <property type="match status" value="1"/>
</dbReference>
<dbReference type="SUPFAM" id="SSF52540">
    <property type="entry name" value="P-loop containing nucleoside triphosphate hydrolases"/>
    <property type="match status" value="1"/>
</dbReference>
<evidence type="ECO:0000259" key="8">
    <source>
        <dbReference type="PROSITE" id="PS50045"/>
    </source>
</evidence>
<name>A0A267MMJ6_9FIRM</name>
<evidence type="ECO:0000256" key="1">
    <source>
        <dbReference type="ARBA" id="ARBA00022741"/>
    </source>
</evidence>
<dbReference type="InterPro" id="IPR000014">
    <property type="entry name" value="PAS"/>
</dbReference>
<dbReference type="Pfam" id="PF00989">
    <property type="entry name" value="PAS"/>
    <property type="match status" value="1"/>
</dbReference>
<dbReference type="InterPro" id="IPR025944">
    <property type="entry name" value="Sigma_54_int_dom_CS"/>
</dbReference>
<dbReference type="Proteomes" id="UP000216024">
    <property type="component" value="Unassembled WGS sequence"/>
</dbReference>
<evidence type="ECO:0000259" key="9">
    <source>
        <dbReference type="PROSITE" id="PS50112"/>
    </source>
</evidence>
<sequence length="571" mass="65057">MIEERRRVVISNKKGIHARTAAMITSFVNNIRTKYNVKLYIQKENDESRLPLANMLTLAALRIKKGDVLYVIAEGKNGKEAIEEISNYISGEIDQRVNNIDEIDKLLEEHTINITSELKSIREIKNKFGSILNHMGDGICLMDNRGIITYLNPAYENIFNIKKNDLIGRDVKKVCPSRPSIGLLDTKEKIIDILIRGKDGKRILSSSVPIFAQNKFKGVITTYKDVTELEEVIQRLHKAEEKIKYYEEELNKNNYVDEAFNIIIGNSSLLKDVKRLASKAARTSVNVMIRGESGTGKELVAKAIHGASKRKEEAFIKVNCAAIPENLLESELFGYEKGAFTGAAKRKIGKFELANGGTLFLDEIGEINYNLQAKLLRAIQEKEIERLGGNEVIKIDIKIICATNRNLEDMVNNHEFREDLYYRLNVIPIVLPPLRNRKEDIGLLAEHFVEKICKEEGMDGKQISRHVLSHLKEYCWPGNIRELENIITRAITLSDSEQIDVDTFPSYMKNEKRKNDGLINFINGDLARMEEYDREIVRLALKKHKSFNKAAKALGLTHRTISLKAKKYNLI</sequence>
<dbReference type="PROSITE" id="PS50112">
    <property type="entry name" value="PAS"/>
    <property type="match status" value="1"/>
</dbReference>
<evidence type="ECO:0000256" key="6">
    <source>
        <dbReference type="ARBA" id="ARBA00023163"/>
    </source>
</evidence>
<dbReference type="PANTHER" id="PTHR32071:SF57">
    <property type="entry name" value="C4-DICARBOXYLATE TRANSPORT TRANSCRIPTIONAL REGULATORY PROTEIN DCTD"/>
    <property type="match status" value="1"/>
</dbReference>
<feature type="domain" description="Sigma-54 factor interaction" evidence="8">
    <location>
        <begin position="263"/>
        <end position="492"/>
    </location>
</feature>
<dbReference type="SMART" id="SM00382">
    <property type="entry name" value="AAA"/>
    <property type="match status" value="1"/>
</dbReference>
<dbReference type="CDD" id="cd00130">
    <property type="entry name" value="PAS"/>
    <property type="match status" value="1"/>
</dbReference>
<feature type="domain" description="HPr" evidence="10">
    <location>
        <begin position="3"/>
        <end position="103"/>
    </location>
</feature>
<dbReference type="PROSITE" id="PS00688">
    <property type="entry name" value="SIGMA54_INTERACT_3"/>
    <property type="match status" value="1"/>
</dbReference>
<comment type="caution">
    <text evidence="11">The sequence shown here is derived from an EMBL/GenBank/DDBJ whole genome shotgun (WGS) entry which is preliminary data.</text>
</comment>
<evidence type="ECO:0000259" key="10">
    <source>
        <dbReference type="PROSITE" id="PS51350"/>
    </source>
</evidence>
<dbReference type="PROSITE" id="PS50045">
    <property type="entry name" value="SIGMA54_INTERACT_4"/>
    <property type="match status" value="1"/>
</dbReference>
<dbReference type="InterPro" id="IPR025662">
    <property type="entry name" value="Sigma_54_int_dom_ATP-bd_1"/>
</dbReference>
<dbReference type="InterPro" id="IPR035965">
    <property type="entry name" value="PAS-like_dom_sf"/>
</dbReference>
<dbReference type="GO" id="GO:0005524">
    <property type="term" value="F:ATP binding"/>
    <property type="evidence" value="ECO:0007669"/>
    <property type="project" value="UniProtKB-KW"/>
</dbReference>
<dbReference type="InterPro" id="IPR003593">
    <property type="entry name" value="AAA+_ATPase"/>
</dbReference>
<dbReference type="Pfam" id="PF00158">
    <property type="entry name" value="Sigma54_activat"/>
    <property type="match status" value="1"/>
</dbReference>
<gene>
    <name evidence="11" type="ORF">CCE28_03395</name>
</gene>
<dbReference type="OrthoDB" id="9803970at2"/>
<dbReference type="SUPFAM" id="SSF55594">
    <property type="entry name" value="HPr-like"/>
    <property type="match status" value="1"/>
</dbReference>
<dbReference type="Gene3D" id="1.10.10.60">
    <property type="entry name" value="Homeodomain-like"/>
    <property type="match status" value="1"/>
</dbReference>
<keyword evidence="3" id="KW-0067">ATP-binding</keyword>
<evidence type="ECO:0000256" key="4">
    <source>
        <dbReference type="ARBA" id="ARBA00023015"/>
    </source>
</evidence>
<reference evidence="11 12" key="1">
    <citation type="submission" date="2017-06" db="EMBL/GenBank/DDBJ databases">
        <title>Draft genome sequence of anaerobic fermentative bacterium Anaeromicrobium sediminis DY2726D isolated from West Pacific Ocean sediments.</title>
        <authorList>
            <person name="Zeng X."/>
        </authorList>
    </citation>
    <scope>NUCLEOTIDE SEQUENCE [LARGE SCALE GENOMIC DNA]</scope>
    <source>
        <strain evidence="11 12">DY2726D</strain>
    </source>
</reference>
<dbReference type="InterPro" id="IPR027417">
    <property type="entry name" value="P-loop_NTPase"/>
</dbReference>
<dbReference type="SMART" id="SM00091">
    <property type="entry name" value="PAS"/>
    <property type="match status" value="1"/>
</dbReference>
<dbReference type="FunFam" id="3.40.50.300:FF:000006">
    <property type="entry name" value="DNA-binding transcriptional regulator NtrC"/>
    <property type="match status" value="1"/>
</dbReference>
<dbReference type="InterPro" id="IPR002078">
    <property type="entry name" value="Sigma_54_int"/>
</dbReference>
<organism evidence="11 12">
    <name type="scientific">Anaeromicrobium sediminis</name>
    <dbReference type="NCBI Taxonomy" id="1478221"/>
    <lineage>
        <taxon>Bacteria</taxon>
        <taxon>Bacillati</taxon>
        <taxon>Bacillota</taxon>
        <taxon>Clostridia</taxon>
        <taxon>Peptostreptococcales</taxon>
        <taxon>Thermotaleaceae</taxon>
        <taxon>Anaeromicrobium</taxon>
    </lineage>
</organism>
<proteinExistence type="predicted"/>
<dbReference type="CDD" id="cd00009">
    <property type="entry name" value="AAA"/>
    <property type="match status" value="1"/>
</dbReference>
<evidence type="ECO:0000313" key="11">
    <source>
        <dbReference type="EMBL" id="PAB60831.1"/>
    </source>
</evidence>
<keyword evidence="5" id="KW-0238">DNA-binding</keyword>
<dbReference type="GO" id="GO:0006355">
    <property type="term" value="P:regulation of DNA-templated transcription"/>
    <property type="evidence" value="ECO:0007669"/>
    <property type="project" value="InterPro"/>
</dbReference>
<dbReference type="Pfam" id="PF00381">
    <property type="entry name" value="PTS-HPr"/>
    <property type="match status" value="1"/>
</dbReference>
<accession>A0A267MMJ6</accession>
<dbReference type="Gene3D" id="1.10.8.60">
    <property type="match status" value="1"/>
</dbReference>
<dbReference type="EMBL" id="NIBG01000002">
    <property type="protein sequence ID" value="PAB60831.1"/>
    <property type="molecule type" value="Genomic_DNA"/>
</dbReference>
<dbReference type="GO" id="GO:0003677">
    <property type="term" value="F:DNA binding"/>
    <property type="evidence" value="ECO:0007669"/>
    <property type="project" value="UniProtKB-KW"/>
</dbReference>
<dbReference type="PROSITE" id="PS51350">
    <property type="entry name" value="PTS_HPR_DOM"/>
    <property type="match status" value="1"/>
</dbReference>
<dbReference type="Pfam" id="PF25601">
    <property type="entry name" value="AAA_lid_14"/>
    <property type="match status" value="1"/>
</dbReference>
<dbReference type="SUPFAM" id="SSF46689">
    <property type="entry name" value="Homeodomain-like"/>
    <property type="match status" value="1"/>
</dbReference>